<keyword evidence="2" id="KW-1185">Reference proteome</keyword>
<dbReference type="EMBL" id="BMAW01112238">
    <property type="protein sequence ID" value="GFT51583.1"/>
    <property type="molecule type" value="Genomic_DNA"/>
</dbReference>
<evidence type="ECO:0000313" key="2">
    <source>
        <dbReference type="Proteomes" id="UP000887013"/>
    </source>
</evidence>
<reference evidence="1" key="1">
    <citation type="submission" date="2020-08" db="EMBL/GenBank/DDBJ databases">
        <title>Multicomponent nature underlies the extraordinary mechanical properties of spider dragline silk.</title>
        <authorList>
            <person name="Kono N."/>
            <person name="Nakamura H."/>
            <person name="Mori M."/>
            <person name="Yoshida Y."/>
            <person name="Ohtoshi R."/>
            <person name="Malay A.D."/>
            <person name="Moran D.A.P."/>
            <person name="Tomita M."/>
            <person name="Numata K."/>
            <person name="Arakawa K."/>
        </authorList>
    </citation>
    <scope>NUCLEOTIDE SEQUENCE</scope>
</reference>
<dbReference type="Proteomes" id="UP000887013">
    <property type="component" value="Unassembled WGS sequence"/>
</dbReference>
<accession>A0A8X6P8E2</accession>
<comment type="caution">
    <text evidence="1">The sequence shown here is derived from an EMBL/GenBank/DDBJ whole genome shotgun (WGS) entry which is preliminary data.</text>
</comment>
<gene>
    <name evidence="1" type="ORF">NPIL_34601</name>
</gene>
<sequence>SCRSNFPVGILVRNPLGGHPRALRANAKVDNSFHRGQLQD</sequence>
<protein>
    <submittedName>
        <fullName evidence="1">Uncharacterized protein</fullName>
    </submittedName>
</protein>
<proteinExistence type="predicted"/>
<organism evidence="1 2">
    <name type="scientific">Nephila pilipes</name>
    <name type="common">Giant wood spider</name>
    <name type="synonym">Nephila maculata</name>
    <dbReference type="NCBI Taxonomy" id="299642"/>
    <lineage>
        <taxon>Eukaryota</taxon>
        <taxon>Metazoa</taxon>
        <taxon>Ecdysozoa</taxon>
        <taxon>Arthropoda</taxon>
        <taxon>Chelicerata</taxon>
        <taxon>Arachnida</taxon>
        <taxon>Araneae</taxon>
        <taxon>Araneomorphae</taxon>
        <taxon>Entelegynae</taxon>
        <taxon>Araneoidea</taxon>
        <taxon>Nephilidae</taxon>
        <taxon>Nephila</taxon>
    </lineage>
</organism>
<dbReference type="AlphaFoldDB" id="A0A8X6P8E2"/>
<evidence type="ECO:0000313" key="1">
    <source>
        <dbReference type="EMBL" id="GFT51583.1"/>
    </source>
</evidence>
<name>A0A8X6P8E2_NEPPI</name>
<feature type="non-terminal residue" evidence="1">
    <location>
        <position position="1"/>
    </location>
</feature>